<keyword evidence="2" id="KW-1185">Reference proteome</keyword>
<comment type="caution">
    <text evidence="1">The sequence shown here is derived from an EMBL/GenBank/DDBJ whole genome shotgun (WGS) entry which is preliminary data.</text>
</comment>
<protein>
    <submittedName>
        <fullName evidence="1">Uncharacterized protein</fullName>
    </submittedName>
</protein>
<evidence type="ECO:0000313" key="2">
    <source>
        <dbReference type="Proteomes" id="UP000279236"/>
    </source>
</evidence>
<sequence>MHRRTFQLHMQKQRPSLGFEPRTTSIVVEPGIDLVERAYTQRKKPSSTRVANKQKLDLRALELRDIISTVYAYHGNNFELAVQEDAELVLFLFTAGRDSPLLATKAHPDEFLGCTRVFFYPQRDPTNKTTGSIVTPVITSWKGFNKGKRLMITFTIRRTAL</sequence>
<accession>A0A427Y6W7</accession>
<organism evidence="1 2">
    <name type="scientific">Apiotrichum porosum</name>
    <dbReference type="NCBI Taxonomy" id="105984"/>
    <lineage>
        <taxon>Eukaryota</taxon>
        <taxon>Fungi</taxon>
        <taxon>Dikarya</taxon>
        <taxon>Basidiomycota</taxon>
        <taxon>Agaricomycotina</taxon>
        <taxon>Tremellomycetes</taxon>
        <taxon>Trichosporonales</taxon>
        <taxon>Trichosporonaceae</taxon>
        <taxon>Apiotrichum</taxon>
    </lineage>
</organism>
<dbReference type="Proteomes" id="UP000279236">
    <property type="component" value="Unassembled WGS sequence"/>
</dbReference>
<dbReference type="RefSeq" id="XP_028479610.1">
    <property type="nucleotide sequence ID" value="XM_028620638.1"/>
</dbReference>
<dbReference type="GeneID" id="39589642"/>
<reference evidence="1 2" key="1">
    <citation type="submission" date="2018-11" db="EMBL/GenBank/DDBJ databases">
        <title>Genome sequence of Apiotrichum porosum DSM 27194.</title>
        <authorList>
            <person name="Aliyu H."/>
            <person name="Gorte O."/>
            <person name="Ochsenreither K."/>
        </authorList>
    </citation>
    <scope>NUCLEOTIDE SEQUENCE [LARGE SCALE GENOMIC DNA]</scope>
    <source>
        <strain evidence="1 2">DSM 27194</strain>
    </source>
</reference>
<evidence type="ECO:0000313" key="1">
    <source>
        <dbReference type="EMBL" id="RSH86825.1"/>
    </source>
</evidence>
<dbReference type="EMBL" id="RSCE01000002">
    <property type="protein sequence ID" value="RSH86825.1"/>
    <property type="molecule type" value="Genomic_DNA"/>
</dbReference>
<name>A0A427Y6W7_9TREE</name>
<proteinExistence type="predicted"/>
<dbReference type="AlphaFoldDB" id="A0A427Y6W7"/>
<gene>
    <name evidence="1" type="ORF">EHS24_005099</name>
</gene>